<reference evidence="10" key="2">
    <citation type="submission" date="2021-01" db="EMBL/GenBank/DDBJ databases">
        <authorList>
            <person name="Mieszkin S."/>
            <person name="Pouder E."/>
            <person name="Alain K."/>
        </authorList>
    </citation>
    <scope>NUCLEOTIDE SEQUENCE</scope>
    <source>
        <strain evidence="10">HW T2.11</strain>
    </source>
</reference>
<dbReference type="PROSITE" id="PS00211">
    <property type="entry name" value="ABC_TRANSPORTER_1"/>
    <property type="match status" value="1"/>
</dbReference>
<keyword evidence="4" id="KW-0677">Repeat</keyword>
<keyword evidence="2" id="KW-1003">Cell membrane</keyword>
<evidence type="ECO:0000256" key="8">
    <source>
        <dbReference type="ARBA" id="ARBA00023136"/>
    </source>
</evidence>
<dbReference type="InterPro" id="IPR003593">
    <property type="entry name" value="AAA+_ATPase"/>
</dbReference>
<evidence type="ECO:0000259" key="9">
    <source>
        <dbReference type="PROSITE" id="PS50893"/>
    </source>
</evidence>
<keyword evidence="6 10" id="KW-0067">ATP-binding</keyword>
<keyword evidence="8" id="KW-0472">Membrane</keyword>
<dbReference type="SMART" id="SM00382">
    <property type="entry name" value="AAA"/>
    <property type="match status" value="2"/>
</dbReference>
<evidence type="ECO:0000256" key="2">
    <source>
        <dbReference type="ARBA" id="ARBA00022475"/>
    </source>
</evidence>
<evidence type="ECO:0000313" key="11">
    <source>
        <dbReference type="Proteomes" id="UP000708298"/>
    </source>
</evidence>
<dbReference type="InterPro" id="IPR027417">
    <property type="entry name" value="P-loop_NTPase"/>
</dbReference>
<keyword evidence="11" id="KW-1185">Reference proteome</keyword>
<dbReference type="PROSITE" id="PS50893">
    <property type="entry name" value="ABC_TRANSPORTER_2"/>
    <property type="match status" value="2"/>
</dbReference>
<dbReference type="RefSeq" id="WP_227323339.1">
    <property type="nucleotide sequence ID" value="NZ_JAESVB010000016.1"/>
</dbReference>
<organism evidence="10 11">
    <name type="scientific">Acidisoma silvae</name>
    <dbReference type="NCBI Taxonomy" id="2802396"/>
    <lineage>
        <taxon>Bacteria</taxon>
        <taxon>Pseudomonadati</taxon>
        <taxon>Pseudomonadota</taxon>
        <taxon>Alphaproteobacteria</taxon>
        <taxon>Acetobacterales</taxon>
        <taxon>Acidocellaceae</taxon>
        <taxon>Acidisoma</taxon>
    </lineage>
</organism>
<dbReference type="PANTHER" id="PTHR43790">
    <property type="entry name" value="CARBOHYDRATE TRANSPORT ATP-BINDING PROTEIN MG119-RELATED"/>
    <property type="match status" value="1"/>
</dbReference>
<dbReference type="PANTHER" id="PTHR43790:SF3">
    <property type="entry name" value="D-ALLOSE IMPORT ATP-BINDING PROTEIN ALSA-RELATED"/>
    <property type="match status" value="1"/>
</dbReference>
<gene>
    <name evidence="10" type="ORF">ASILVAE211_21035</name>
</gene>
<dbReference type="AlphaFoldDB" id="A0A963YWL4"/>
<dbReference type="EMBL" id="JAESVB010000016">
    <property type="protein sequence ID" value="MCB8877692.1"/>
    <property type="molecule type" value="Genomic_DNA"/>
</dbReference>
<sequence>MADDYLIEVDDCIKRYGGVVALKGVSLRVRKGSVHGLLGENGAGKSTLVKIIAGIVQATSGTMRFNGEEIVDADVKAMEEKGVFLVTQEPMIVEPMTVADNLMLGRWPARSGFVRDRHMMALATSFLEEANLDPRRLASTLSVVEKRKLNILRALHSGGKLIILDEPTTALTMADKHQLFTFMKQLRAQSVSFLFISHYNEEILEICDEVSVLRDGQMIGQGQVVSHLDSSALSEMVIGRDVHLFKRVTDEAKGDVVWTLRDVRASGLSVDRLDIRKGEIIGFAGLPGSGAKELGRAIYGLMPSARGFLDESGVAHALPRDPAEALRTGIAFLSEDRLRDGIIAIQSIAENMTLSSLPAVSRFGWVSRSAERQLVEKFWRLFAVKAASHAAPLGSLSGGNQQKVLLSRLVATEPRLVILNEPTRGIDVGVKEEVHRLVDDLSHRGVSVIIITSDIEEMLRIVDRVALFVDGRISAIEPAHGLTKEDVFEMAYSASDRSVSASHQPLH</sequence>
<dbReference type="InterPro" id="IPR050107">
    <property type="entry name" value="ABC_carbohydrate_import_ATPase"/>
</dbReference>
<dbReference type="CDD" id="cd03216">
    <property type="entry name" value="ABC_Carb_Monos_I"/>
    <property type="match status" value="1"/>
</dbReference>
<name>A0A963YWL4_9PROT</name>
<dbReference type="InterPro" id="IPR017871">
    <property type="entry name" value="ABC_transporter-like_CS"/>
</dbReference>
<dbReference type="GO" id="GO:0005524">
    <property type="term" value="F:ATP binding"/>
    <property type="evidence" value="ECO:0007669"/>
    <property type="project" value="UniProtKB-KW"/>
</dbReference>
<dbReference type="Pfam" id="PF00005">
    <property type="entry name" value="ABC_tran"/>
    <property type="match status" value="2"/>
</dbReference>
<comment type="caution">
    <text evidence="10">The sequence shown here is derived from an EMBL/GenBank/DDBJ whole genome shotgun (WGS) entry which is preliminary data.</text>
</comment>
<evidence type="ECO:0000256" key="1">
    <source>
        <dbReference type="ARBA" id="ARBA00022448"/>
    </source>
</evidence>
<protein>
    <submittedName>
        <fullName evidence="10">Sugar ABC transporter ATP-binding protein</fullName>
    </submittedName>
</protein>
<keyword evidence="1" id="KW-0813">Transport</keyword>
<keyword evidence="5" id="KW-0547">Nucleotide-binding</keyword>
<keyword evidence="3" id="KW-0762">Sugar transport</keyword>
<evidence type="ECO:0000256" key="4">
    <source>
        <dbReference type="ARBA" id="ARBA00022737"/>
    </source>
</evidence>
<evidence type="ECO:0000256" key="7">
    <source>
        <dbReference type="ARBA" id="ARBA00022967"/>
    </source>
</evidence>
<dbReference type="InterPro" id="IPR003439">
    <property type="entry name" value="ABC_transporter-like_ATP-bd"/>
</dbReference>
<evidence type="ECO:0000256" key="5">
    <source>
        <dbReference type="ARBA" id="ARBA00022741"/>
    </source>
</evidence>
<feature type="domain" description="ABC transporter" evidence="9">
    <location>
        <begin position="246"/>
        <end position="495"/>
    </location>
</feature>
<reference evidence="10" key="1">
    <citation type="journal article" date="2021" name="Microorganisms">
        <title>Acidisoma silvae sp. nov. and Acidisomacellulosilytica sp. nov., Two Acidophilic Bacteria Isolated from Decaying Wood, Hydrolyzing Cellulose and Producing Poly-3-hydroxybutyrate.</title>
        <authorList>
            <person name="Mieszkin S."/>
            <person name="Pouder E."/>
            <person name="Uroz S."/>
            <person name="Simon-Colin C."/>
            <person name="Alain K."/>
        </authorList>
    </citation>
    <scope>NUCLEOTIDE SEQUENCE</scope>
    <source>
        <strain evidence="10">HW T2.11</strain>
    </source>
</reference>
<evidence type="ECO:0000256" key="6">
    <source>
        <dbReference type="ARBA" id="ARBA00022840"/>
    </source>
</evidence>
<keyword evidence="7" id="KW-1278">Translocase</keyword>
<dbReference type="Gene3D" id="3.40.50.300">
    <property type="entry name" value="P-loop containing nucleotide triphosphate hydrolases"/>
    <property type="match status" value="2"/>
</dbReference>
<accession>A0A963YWL4</accession>
<dbReference type="SUPFAM" id="SSF52540">
    <property type="entry name" value="P-loop containing nucleoside triphosphate hydrolases"/>
    <property type="match status" value="2"/>
</dbReference>
<dbReference type="CDD" id="cd03215">
    <property type="entry name" value="ABC_Carb_Monos_II"/>
    <property type="match status" value="1"/>
</dbReference>
<dbReference type="GO" id="GO:0016887">
    <property type="term" value="F:ATP hydrolysis activity"/>
    <property type="evidence" value="ECO:0007669"/>
    <property type="project" value="InterPro"/>
</dbReference>
<proteinExistence type="predicted"/>
<dbReference type="Proteomes" id="UP000708298">
    <property type="component" value="Unassembled WGS sequence"/>
</dbReference>
<evidence type="ECO:0000313" key="10">
    <source>
        <dbReference type="EMBL" id="MCB8877692.1"/>
    </source>
</evidence>
<feature type="domain" description="ABC transporter" evidence="9">
    <location>
        <begin position="7"/>
        <end position="240"/>
    </location>
</feature>
<evidence type="ECO:0000256" key="3">
    <source>
        <dbReference type="ARBA" id="ARBA00022597"/>
    </source>
</evidence>